<evidence type="ECO:0000256" key="3">
    <source>
        <dbReference type="ARBA" id="ARBA00023027"/>
    </source>
</evidence>
<dbReference type="CDD" id="cd08946">
    <property type="entry name" value="SDR_e"/>
    <property type="match status" value="1"/>
</dbReference>
<name>A0A7W7G436_9ACTN</name>
<keyword evidence="2" id="KW-0560">Oxidoreductase</keyword>
<evidence type="ECO:0000256" key="2">
    <source>
        <dbReference type="ARBA" id="ARBA00023002"/>
    </source>
</evidence>
<dbReference type="InterPro" id="IPR001509">
    <property type="entry name" value="Epimerase_deHydtase"/>
</dbReference>
<keyword evidence="3" id="KW-0520">NAD</keyword>
<dbReference type="EMBL" id="JACHMF010000001">
    <property type="protein sequence ID" value="MBB4695512.1"/>
    <property type="molecule type" value="Genomic_DNA"/>
</dbReference>
<dbReference type="Pfam" id="PF01370">
    <property type="entry name" value="Epimerase"/>
    <property type="match status" value="1"/>
</dbReference>
<evidence type="ECO:0000313" key="6">
    <source>
        <dbReference type="Proteomes" id="UP000542742"/>
    </source>
</evidence>
<organism evidence="5 6">
    <name type="scientific">Paractinoplanes abujensis</name>
    <dbReference type="NCBI Taxonomy" id="882441"/>
    <lineage>
        <taxon>Bacteria</taxon>
        <taxon>Bacillati</taxon>
        <taxon>Actinomycetota</taxon>
        <taxon>Actinomycetes</taxon>
        <taxon>Micromonosporales</taxon>
        <taxon>Micromonosporaceae</taxon>
        <taxon>Paractinoplanes</taxon>
    </lineage>
</organism>
<sequence length="236" mass="25499">MAEILMTGASGRIGRMLRDRLTLPWRVTPVDVTDADATRAAARDVEAIVHLGAIAGRGSFDEVLSVNVRGTENVLRAAVGNGVPRVVLASSNHAVGYWSREEAGPGGLPDDVPPRPDTYYGWSKAATESLARMYHDRYGLHVVCLRIGACFPAPREPRHRALWLSPDDAARLVAASLRADGWHVVWGVSANADRWFSTAGGTAIGYEPRDDAADWPIDAPDWSRDEHRLVGGALTG</sequence>
<protein>
    <submittedName>
        <fullName evidence="5">Nucleoside-diphosphate-sugar epimerase</fullName>
    </submittedName>
</protein>
<dbReference type="SUPFAM" id="SSF51735">
    <property type="entry name" value="NAD(P)-binding Rossmann-fold domains"/>
    <property type="match status" value="1"/>
</dbReference>
<dbReference type="AlphaFoldDB" id="A0A7W7G436"/>
<dbReference type="RefSeq" id="WP_184953846.1">
    <property type="nucleotide sequence ID" value="NZ_BOMC01000067.1"/>
</dbReference>
<dbReference type="PANTHER" id="PTHR43103">
    <property type="entry name" value="NUCLEOSIDE-DIPHOSPHATE-SUGAR EPIMERASE"/>
    <property type="match status" value="1"/>
</dbReference>
<dbReference type="InterPro" id="IPR036291">
    <property type="entry name" value="NAD(P)-bd_dom_sf"/>
</dbReference>
<evidence type="ECO:0000256" key="1">
    <source>
        <dbReference type="ARBA" id="ARBA00007637"/>
    </source>
</evidence>
<accession>A0A7W7G436</accession>
<keyword evidence="6" id="KW-1185">Reference proteome</keyword>
<feature type="domain" description="NAD-dependent epimerase/dehydratase" evidence="4">
    <location>
        <begin position="4"/>
        <end position="150"/>
    </location>
</feature>
<gene>
    <name evidence="5" type="ORF">BKA14_005660</name>
</gene>
<proteinExistence type="inferred from homology"/>
<dbReference type="Gene3D" id="3.40.50.720">
    <property type="entry name" value="NAD(P)-binding Rossmann-like Domain"/>
    <property type="match status" value="1"/>
</dbReference>
<comment type="caution">
    <text evidence="5">The sequence shown here is derived from an EMBL/GenBank/DDBJ whole genome shotgun (WGS) entry which is preliminary data.</text>
</comment>
<reference evidence="5 6" key="1">
    <citation type="submission" date="2020-08" db="EMBL/GenBank/DDBJ databases">
        <title>Sequencing the genomes of 1000 actinobacteria strains.</title>
        <authorList>
            <person name="Klenk H.-P."/>
        </authorList>
    </citation>
    <scope>NUCLEOTIDE SEQUENCE [LARGE SCALE GENOMIC DNA]</scope>
    <source>
        <strain evidence="5 6">DSM 45518</strain>
    </source>
</reference>
<dbReference type="PANTHER" id="PTHR43103:SF5">
    <property type="entry name" value="4-EPIMERASE, PUTATIVE (AFU_ORTHOLOGUE AFUA_7G00360)-RELATED"/>
    <property type="match status" value="1"/>
</dbReference>
<dbReference type="GO" id="GO:0016491">
    <property type="term" value="F:oxidoreductase activity"/>
    <property type="evidence" value="ECO:0007669"/>
    <property type="project" value="UniProtKB-KW"/>
</dbReference>
<comment type="similarity">
    <text evidence="1">Belongs to the NAD(P)-dependent epimerase/dehydratase family.</text>
</comment>
<evidence type="ECO:0000259" key="4">
    <source>
        <dbReference type="Pfam" id="PF01370"/>
    </source>
</evidence>
<dbReference type="Proteomes" id="UP000542742">
    <property type="component" value="Unassembled WGS sequence"/>
</dbReference>
<evidence type="ECO:0000313" key="5">
    <source>
        <dbReference type="EMBL" id="MBB4695512.1"/>
    </source>
</evidence>